<evidence type="ECO:0000313" key="2">
    <source>
        <dbReference type="EMBL" id="SDG84769.1"/>
    </source>
</evidence>
<evidence type="ECO:0000259" key="1">
    <source>
        <dbReference type="SMART" id="SM00849"/>
    </source>
</evidence>
<dbReference type="Proteomes" id="UP000199009">
    <property type="component" value="Chromosome I"/>
</dbReference>
<dbReference type="PANTHER" id="PTHR23131:SF4">
    <property type="entry name" value="METALLO-BETA-LACTAMASE SUPERFAMILY POTEIN"/>
    <property type="match status" value="1"/>
</dbReference>
<dbReference type="CDD" id="cd06262">
    <property type="entry name" value="metallo-hydrolase-like_MBL-fold"/>
    <property type="match status" value="1"/>
</dbReference>
<dbReference type="AlphaFoldDB" id="A0A1G7XKP4"/>
<dbReference type="EMBL" id="LT629692">
    <property type="protein sequence ID" value="SDG84769.1"/>
    <property type="molecule type" value="Genomic_DNA"/>
</dbReference>
<organism evidence="2 3">
    <name type="scientific">Microbacterium pygmaeum</name>
    <dbReference type="NCBI Taxonomy" id="370764"/>
    <lineage>
        <taxon>Bacteria</taxon>
        <taxon>Bacillati</taxon>
        <taxon>Actinomycetota</taxon>
        <taxon>Actinomycetes</taxon>
        <taxon>Micrococcales</taxon>
        <taxon>Microbacteriaceae</taxon>
        <taxon>Microbacterium</taxon>
    </lineage>
</organism>
<dbReference type="STRING" id="370764.SAMN04489810_1458"/>
<dbReference type="InterPro" id="IPR036388">
    <property type="entry name" value="WH-like_DNA-bd_sf"/>
</dbReference>
<dbReference type="Pfam" id="PF00753">
    <property type="entry name" value="Lactamase_B"/>
    <property type="match status" value="1"/>
</dbReference>
<gene>
    <name evidence="2" type="ORF">SAMN04489810_1458</name>
</gene>
<dbReference type="OrthoDB" id="2971563at2"/>
<name>A0A1G7XKP4_9MICO</name>
<dbReference type="InterPro" id="IPR050662">
    <property type="entry name" value="Sec-metab_biosynth-thioest"/>
</dbReference>
<dbReference type="PANTHER" id="PTHR23131">
    <property type="entry name" value="ENDORIBONUCLEASE LACTB2"/>
    <property type="match status" value="1"/>
</dbReference>
<accession>A0A1G7XKP4</accession>
<dbReference type="InterPro" id="IPR001279">
    <property type="entry name" value="Metallo-B-lactamas"/>
</dbReference>
<protein>
    <submittedName>
        <fullName evidence="2">Glyoxylase, beta-lactamase superfamily II</fullName>
    </submittedName>
</protein>
<evidence type="ECO:0000313" key="3">
    <source>
        <dbReference type="Proteomes" id="UP000199009"/>
    </source>
</evidence>
<reference evidence="2 3" key="1">
    <citation type="submission" date="2016-10" db="EMBL/GenBank/DDBJ databases">
        <authorList>
            <person name="de Groot N.N."/>
        </authorList>
    </citation>
    <scope>NUCLEOTIDE SEQUENCE [LARGE SCALE GENOMIC DNA]</scope>
    <source>
        <strain evidence="2 3">DSM 23142</strain>
    </source>
</reference>
<dbReference type="SUPFAM" id="SSF56281">
    <property type="entry name" value="Metallo-hydrolase/oxidoreductase"/>
    <property type="match status" value="1"/>
</dbReference>
<dbReference type="Gene3D" id="1.10.10.10">
    <property type="entry name" value="Winged helix-like DNA-binding domain superfamily/Winged helix DNA-binding domain"/>
    <property type="match status" value="1"/>
</dbReference>
<dbReference type="RefSeq" id="WP_091488170.1">
    <property type="nucleotide sequence ID" value="NZ_LT629692.1"/>
</dbReference>
<feature type="domain" description="Metallo-beta-lactamase" evidence="1">
    <location>
        <begin position="31"/>
        <end position="242"/>
    </location>
</feature>
<keyword evidence="3" id="KW-1185">Reference proteome</keyword>
<proteinExistence type="predicted"/>
<dbReference type="InterPro" id="IPR036866">
    <property type="entry name" value="RibonucZ/Hydroxyglut_hydro"/>
</dbReference>
<dbReference type="Gene3D" id="3.60.15.10">
    <property type="entry name" value="Ribonuclease Z/Hydroxyacylglutathione hydrolase-like"/>
    <property type="match status" value="1"/>
</dbReference>
<dbReference type="SMART" id="SM00849">
    <property type="entry name" value="Lactamase_B"/>
    <property type="match status" value="1"/>
</dbReference>
<sequence>MPASAEIPRVDEVAAGVHRLSLPLRGHSIGHVNIYALETASEVVLIDCGWSTLQTRRHLALLLRRIGRRTNDIRMVLLTHCHSDHAGMAGWLRKKGAAVGAHRGDTANAEHHLDAREFVHQTARWHAWAGVPEGLRAEATRYALHQHDLGWRDRPDFELNESSVLTHGTFRLQTIAVPGHTSDSVAFLETSTGLLFTGDTLFGQSNFGPSLRTLHHGDPMSDYLVSIEKLTVAHVTRVLPGHNSPFTDVRSRVAANRAHHLRRADIVAGLVAHGSSTAWSIAERIPRRRSWSRLSVPQRIAATAEVSAHLARLASLGHVPAELAPMTNAIDPSPAP</sequence>